<dbReference type="PANTHER" id="PTHR44688:SF16">
    <property type="entry name" value="DNA-BINDING TRANSCRIPTIONAL ACTIVATOR DEVR_DOSR"/>
    <property type="match status" value="1"/>
</dbReference>
<dbReference type="InterPro" id="IPR016032">
    <property type="entry name" value="Sig_transdc_resp-reg_C-effctor"/>
</dbReference>
<dbReference type="AlphaFoldDB" id="A0AAD1H5H1"/>
<dbReference type="PANTHER" id="PTHR44688">
    <property type="entry name" value="DNA-BINDING TRANSCRIPTIONAL ACTIVATOR DEVR_DOSR"/>
    <property type="match status" value="1"/>
</dbReference>
<dbReference type="SUPFAM" id="SSF46894">
    <property type="entry name" value="C-terminal effector domain of the bipartite response regulators"/>
    <property type="match status" value="1"/>
</dbReference>
<keyword evidence="3" id="KW-0804">Transcription</keyword>
<reference evidence="5 6" key="1">
    <citation type="submission" date="2019-12" db="EMBL/GenBank/DDBJ databases">
        <title>Complete genome sequence of Mycolicibacterium xenopi str. JCM15661T.</title>
        <authorList>
            <person name="Yoshida M."/>
            <person name="Fukano H."/>
            <person name="Asakura T."/>
            <person name="Hoshino Y."/>
        </authorList>
    </citation>
    <scope>NUCLEOTIDE SEQUENCE [LARGE SCALE GENOMIC DNA]</scope>
    <source>
        <strain evidence="5 6">JCM 15661T</strain>
    </source>
</reference>
<name>A0AAD1H5H1_MYCXE</name>
<dbReference type="EMBL" id="AP022314">
    <property type="protein sequence ID" value="BBU24965.1"/>
    <property type="molecule type" value="Genomic_DNA"/>
</dbReference>
<dbReference type="CDD" id="cd06170">
    <property type="entry name" value="LuxR_C_like"/>
    <property type="match status" value="1"/>
</dbReference>
<proteinExistence type="predicted"/>
<evidence type="ECO:0000256" key="3">
    <source>
        <dbReference type="ARBA" id="ARBA00023163"/>
    </source>
</evidence>
<dbReference type="Gene3D" id="1.10.10.10">
    <property type="entry name" value="Winged helix-like DNA-binding domain superfamily/Winged helix DNA-binding domain"/>
    <property type="match status" value="1"/>
</dbReference>
<keyword evidence="2" id="KW-0238">DNA-binding</keyword>
<dbReference type="Pfam" id="PF00196">
    <property type="entry name" value="GerE"/>
    <property type="match status" value="1"/>
</dbReference>
<dbReference type="SMART" id="SM00421">
    <property type="entry name" value="HTH_LUXR"/>
    <property type="match status" value="1"/>
</dbReference>
<dbReference type="PROSITE" id="PS50043">
    <property type="entry name" value="HTH_LUXR_2"/>
    <property type="match status" value="1"/>
</dbReference>
<feature type="domain" description="HTH luxR-type" evidence="4">
    <location>
        <begin position="46"/>
        <end position="111"/>
    </location>
</feature>
<dbReference type="InterPro" id="IPR036388">
    <property type="entry name" value="WH-like_DNA-bd_sf"/>
</dbReference>
<protein>
    <recommendedName>
        <fullName evidence="4">HTH luxR-type domain-containing protein</fullName>
    </recommendedName>
</protein>
<dbReference type="PRINTS" id="PR00038">
    <property type="entry name" value="HTHLUXR"/>
</dbReference>
<evidence type="ECO:0000256" key="1">
    <source>
        <dbReference type="ARBA" id="ARBA00023015"/>
    </source>
</evidence>
<evidence type="ECO:0000313" key="5">
    <source>
        <dbReference type="EMBL" id="BBU24965.1"/>
    </source>
</evidence>
<keyword evidence="1" id="KW-0805">Transcription regulation</keyword>
<dbReference type="GO" id="GO:0006355">
    <property type="term" value="P:regulation of DNA-templated transcription"/>
    <property type="evidence" value="ECO:0007669"/>
    <property type="project" value="InterPro"/>
</dbReference>
<dbReference type="InterPro" id="IPR000792">
    <property type="entry name" value="Tscrpt_reg_LuxR_C"/>
</dbReference>
<evidence type="ECO:0000259" key="4">
    <source>
        <dbReference type="PROSITE" id="PS50043"/>
    </source>
</evidence>
<evidence type="ECO:0000313" key="6">
    <source>
        <dbReference type="Proteomes" id="UP000464624"/>
    </source>
</evidence>
<dbReference type="KEGG" id="mxe:MYXE_47550"/>
<evidence type="ECO:0000256" key="2">
    <source>
        <dbReference type="ARBA" id="ARBA00023125"/>
    </source>
</evidence>
<gene>
    <name evidence="5" type="ORF">MYXE_47550</name>
</gene>
<organism evidence="5 6">
    <name type="scientific">Mycobacterium xenopi</name>
    <dbReference type="NCBI Taxonomy" id="1789"/>
    <lineage>
        <taxon>Bacteria</taxon>
        <taxon>Bacillati</taxon>
        <taxon>Actinomycetota</taxon>
        <taxon>Actinomycetes</taxon>
        <taxon>Mycobacteriales</taxon>
        <taxon>Mycobacteriaceae</taxon>
        <taxon>Mycobacterium</taxon>
    </lineage>
</organism>
<accession>A0AAD1H5H1</accession>
<sequence>MRPRCGRRENALGKQDFDTAWAEGAALSTEEAIAYTQRGRGQRKRPTSGWASLTPTERHVVKLVSEGLANNDIATRLFVSPRTVQTHLTHVYAKLGVTSRVQLVQEAARHA</sequence>
<dbReference type="GO" id="GO:0003677">
    <property type="term" value="F:DNA binding"/>
    <property type="evidence" value="ECO:0007669"/>
    <property type="project" value="UniProtKB-KW"/>
</dbReference>
<dbReference type="PROSITE" id="PS00622">
    <property type="entry name" value="HTH_LUXR_1"/>
    <property type="match status" value="1"/>
</dbReference>
<dbReference type="Proteomes" id="UP000464624">
    <property type="component" value="Chromosome"/>
</dbReference>
<dbReference type="FunFam" id="1.10.10.10:FF:000553">
    <property type="entry name" value="Transcriptional regulator, LuxR family"/>
    <property type="match status" value="1"/>
</dbReference>